<name>A0A7W0CRE4_9ACTN</name>
<evidence type="ECO:0000256" key="1">
    <source>
        <dbReference type="SAM" id="SignalP"/>
    </source>
</evidence>
<dbReference type="AlphaFoldDB" id="A0A7W0CRE4"/>
<organism evidence="2 3">
    <name type="scientific">Nonomuraea soli</name>
    <dbReference type="NCBI Taxonomy" id="1032476"/>
    <lineage>
        <taxon>Bacteria</taxon>
        <taxon>Bacillati</taxon>
        <taxon>Actinomycetota</taxon>
        <taxon>Actinomycetes</taxon>
        <taxon>Streptosporangiales</taxon>
        <taxon>Streptosporangiaceae</taxon>
        <taxon>Nonomuraea</taxon>
    </lineage>
</organism>
<feature type="signal peptide" evidence="1">
    <location>
        <begin position="1"/>
        <end position="23"/>
    </location>
</feature>
<protein>
    <submittedName>
        <fullName evidence="2">Uncharacterized protein</fullName>
    </submittedName>
</protein>
<accession>A0A7W0CRE4</accession>
<dbReference type="RefSeq" id="WP_312894876.1">
    <property type="nucleotide sequence ID" value="NZ_BAABAM010000011.1"/>
</dbReference>
<evidence type="ECO:0000313" key="2">
    <source>
        <dbReference type="EMBL" id="MBA2895862.1"/>
    </source>
</evidence>
<feature type="chain" id="PRO_5030942179" evidence="1">
    <location>
        <begin position="24"/>
        <end position="239"/>
    </location>
</feature>
<proteinExistence type="predicted"/>
<reference evidence="2 3" key="1">
    <citation type="submission" date="2020-07" db="EMBL/GenBank/DDBJ databases">
        <title>Genomic Encyclopedia of Type Strains, Phase IV (KMG-IV): sequencing the most valuable type-strain genomes for metagenomic binning, comparative biology and taxonomic classification.</title>
        <authorList>
            <person name="Goeker M."/>
        </authorList>
    </citation>
    <scope>NUCLEOTIDE SEQUENCE [LARGE SCALE GENOMIC DNA]</scope>
    <source>
        <strain evidence="2 3">DSM 45533</strain>
    </source>
</reference>
<keyword evidence="1" id="KW-0732">Signal</keyword>
<keyword evidence="3" id="KW-1185">Reference proteome</keyword>
<gene>
    <name evidence="2" type="ORF">HNR30_007248</name>
</gene>
<dbReference type="Proteomes" id="UP000530928">
    <property type="component" value="Unassembled WGS sequence"/>
</dbReference>
<evidence type="ECO:0000313" key="3">
    <source>
        <dbReference type="Proteomes" id="UP000530928"/>
    </source>
</evidence>
<sequence length="239" mass="24690">MSSTRAWPSLIAASALAVICAVAAVVAANVAANELTRGPTLAELESAADTEVAERWRTWPSGRIFPGTLVYTAEQGGEEKAKRVGISPATGCTAAVDKKARKALSEAGCRAALRATYLDALGGVVVTVGVLVLPDELRAERAVSLFSQGGDPVPGLRALAFKSTVADRFTDAGRQAGSVRQAGPYVVMTTAGQVDGRTAKSIGGSRPSIFAFASELGERVLSALSRPGVPSCGEQEWQC</sequence>
<dbReference type="EMBL" id="JACDUR010000007">
    <property type="protein sequence ID" value="MBA2895862.1"/>
    <property type="molecule type" value="Genomic_DNA"/>
</dbReference>
<comment type="caution">
    <text evidence="2">The sequence shown here is derived from an EMBL/GenBank/DDBJ whole genome shotgun (WGS) entry which is preliminary data.</text>
</comment>